<organism evidence="1 2">
    <name type="scientific">Linum trigynum</name>
    <dbReference type="NCBI Taxonomy" id="586398"/>
    <lineage>
        <taxon>Eukaryota</taxon>
        <taxon>Viridiplantae</taxon>
        <taxon>Streptophyta</taxon>
        <taxon>Embryophyta</taxon>
        <taxon>Tracheophyta</taxon>
        <taxon>Spermatophyta</taxon>
        <taxon>Magnoliopsida</taxon>
        <taxon>eudicotyledons</taxon>
        <taxon>Gunneridae</taxon>
        <taxon>Pentapetalae</taxon>
        <taxon>rosids</taxon>
        <taxon>fabids</taxon>
        <taxon>Malpighiales</taxon>
        <taxon>Linaceae</taxon>
        <taxon>Linum</taxon>
    </lineage>
</organism>
<evidence type="ECO:0000313" key="2">
    <source>
        <dbReference type="Proteomes" id="UP001497516"/>
    </source>
</evidence>
<dbReference type="AlphaFoldDB" id="A0AAV2EB61"/>
<reference evidence="1 2" key="1">
    <citation type="submission" date="2024-04" db="EMBL/GenBank/DDBJ databases">
        <authorList>
            <person name="Fracassetti M."/>
        </authorList>
    </citation>
    <scope>NUCLEOTIDE SEQUENCE [LARGE SCALE GENOMIC DNA]</scope>
</reference>
<name>A0AAV2EB61_9ROSI</name>
<dbReference type="EMBL" id="OZ034817">
    <property type="protein sequence ID" value="CAL1383141.1"/>
    <property type="molecule type" value="Genomic_DNA"/>
</dbReference>
<gene>
    <name evidence="1" type="ORF">LTRI10_LOCUS24429</name>
</gene>
<evidence type="ECO:0000313" key="1">
    <source>
        <dbReference type="EMBL" id="CAL1383141.1"/>
    </source>
</evidence>
<protein>
    <submittedName>
        <fullName evidence="1">Uncharacterized protein</fullName>
    </submittedName>
</protein>
<proteinExistence type="predicted"/>
<sequence length="119" mass="13050">MKLHNAISPMLFPSINGSILSGHMRSKTSPLSPTLMSASKSLSTANVVAIGDLRLLEAIRSHFQDTGQAHIRYYQVGSFVSANETIDNTWHMAAGNYVEMLSQDVDELSLRLPARTMTT</sequence>
<accession>A0AAV2EB61</accession>
<dbReference type="Proteomes" id="UP001497516">
    <property type="component" value="Chromosome 4"/>
</dbReference>
<keyword evidence="2" id="KW-1185">Reference proteome</keyword>